<evidence type="ECO:0000256" key="2">
    <source>
        <dbReference type="ARBA" id="ARBA00022448"/>
    </source>
</evidence>
<reference evidence="15 18" key="1">
    <citation type="submission" date="2018-01" db="EMBL/GenBank/DDBJ databases">
        <title>Complete genome sequence of Staphylococcus Scheliferi isolated from human.</title>
        <authorList>
            <person name="Abouelkhair M.A."/>
            <person name="Bemis D.A."/>
            <person name="Kania S.A."/>
        </authorList>
    </citation>
    <scope>NUCLEOTIDE SEQUENCE [LARGE SCALE GENOMIC DNA]</scope>
    <source>
        <strain evidence="15 18">ATCC 43808</strain>
    </source>
</reference>
<keyword evidence="3 12" id="KW-1003">Cell membrane</keyword>
<evidence type="ECO:0000256" key="12">
    <source>
        <dbReference type="HAMAP-Rule" id="MF_01811"/>
    </source>
</evidence>
<dbReference type="PANTHER" id="PTHR12428:SF65">
    <property type="entry name" value="CYTOCHROME C OXIDASE ASSEMBLY PROTEIN COX18, MITOCHONDRIAL"/>
    <property type="match status" value="1"/>
</dbReference>
<feature type="transmembrane region" description="Helical" evidence="12">
    <location>
        <begin position="133"/>
        <end position="153"/>
    </location>
</feature>
<reference evidence="16" key="2">
    <citation type="submission" date="2018-06" db="EMBL/GenBank/DDBJ databases">
        <authorList>
            <consortium name="Pathogen Informatics"/>
            <person name="Doyle S."/>
        </authorList>
    </citation>
    <scope>NUCLEOTIDE SEQUENCE [LARGE SCALE GENOMIC DNA]</scope>
    <source>
        <strain evidence="16">NCTC12218</strain>
    </source>
</reference>
<feature type="domain" description="Membrane insertase YidC/Oxa/ALB C-terminal" evidence="13">
    <location>
        <begin position="55"/>
        <end position="247"/>
    </location>
</feature>
<keyword evidence="11 12" id="KW-0449">Lipoprotein</keyword>
<sequence>MKNKALLTTLLGVVLFLAGCDYSKPENRNGFFYNTFVQPMDNLIHWLGNSLGDNYGLAIVILVLAVRLVLLPFMLSNYKNMHMMREKMKIAKPEITEAQEKVKRARTQEDKLAANQEMMQVYKKYNMNPMASMLGCLPLIIQMPIVMALYFVLKYPSGGGITKFSDFLWFHLDKPDIWITIIAGVLYFIQAYVSSFNMPPEQRQMGYMMMIISPIMIIWISLSSAAALGLYWSVSAAFLVVQTYVANVVYGRKAKAEVAPLIEKFEREKNAKAGKNTQVVKKKKK</sequence>
<dbReference type="RefSeq" id="WP_016426468.1">
    <property type="nucleotide sequence ID" value="NZ_CABKRV010000002.1"/>
</dbReference>
<dbReference type="GO" id="GO:0051205">
    <property type="term" value="P:protein insertion into membrane"/>
    <property type="evidence" value="ECO:0007669"/>
    <property type="project" value="TreeGrafter"/>
</dbReference>
<dbReference type="InterPro" id="IPR028055">
    <property type="entry name" value="YidC/Oxa/ALB_C"/>
</dbReference>
<dbReference type="InterPro" id="IPR023060">
    <property type="entry name" value="YidC/YidC1/YidC2_Firmicutes"/>
</dbReference>
<accession>A0A7Z7QP04</accession>
<feature type="transmembrane region" description="Helical" evidence="12">
    <location>
        <begin position="177"/>
        <end position="193"/>
    </location>
</feature>
<dbReference type="PRINTS" id="PR00701">
    <property type="entry name" value="60KDINNERMP"/>
</dbReference>
<dbReference type="GO" id="GO:0005886">
    <property type="term" value="C:plasma membrane"/>
    <property type="evidence" value="ECO:0007669"/>
    <property type="project" value="UniProtKB-SubCell"/>
</dbReference>
<feature type="transmembrane region" description="Helical" evidence="12">
    <location>
        <begin position="55"/>
        <end position="75"/>
    </location>
</feature>
<organism evidence="16">
    <name type="scientific">Staphylococcus schleiferi</name>
    <dbReference type="NCBI Taxonomy" id="1295"/>
    <lineage>
        <taxon>Bacteria</taxon>
        <taxon>Bacillati</taxon>
        <taxon>Bacillota</taxon>
        <taxon>Bacilli</taxon>
        <taxon>Bacillales</taxon>
        <taxon>Staphylococcaceae</taxon>
        <taxon>Staphylococcus</taxon>
    </lineage>
</organism>
<dbReference type="PROSITE" id="PS51257">
    <property type="entry name" value="PROKAR_LIPOPROTEIN"/>
    <property type="match status" value="1"/>
</dbReference>
<keyword evidence="7 12" id="KW-1133">Transmembrane helix</keyword>
<comment type="similarity">
    <text evidence="12">Belongs to the OXA1/ALB3/YidC family. Type 2 subfamily.</text>
</comment>
<evidence type="ECO:0000313" key="17">
    <source>
        <dbReference type="Proteomes" id="UP000264146"/>
    </source>
</evidence>
<evidence type="ECO:0000256" key="8">
    <source>
        <dbReference type="ARBA" id="ARBA00023136"/>
    </source>
</evidence>
<evidence type="ECO:0000256" key="6">
    <source>
        <dbReference type="ARBA" id="ARBA00022927"/>
    </source>
</evidence>
<feature type="transmembrane region" description="Helical" evidence="12">
    <location>
        <begin position="228"/>
        <end position="250"/>
    </location>
</feature>
<dbReference type="Proteomes" id="UP000264146">
    <property type="component" value="Chromosome"/>
</dbReference>
<comment type="function">
    <text evidence="12">Required for the insertion and/or proper folding and/or complex formation of integral membrane proteins into the membrane. Involved in integration of membrane proteins that insert both dependently and independently of the Sec translocase complex, as well as at least some lipoproteins.</text>
</comment>
<keyword evidence="18" id="KW-1185">Reference proteome</keyword>
<dbReference type="Pfam" id="PF02096">
    <property type="entry name" value="60KD_IMP"/>
    <property type="match status" value="1"/>
</dbReference>
<keyword evidence="2 12" id="KW-0813">Transport</keyword>
<feature type="transmembrane region" description="Helical" evidence="12">
    <location>
        <begin position="205"/>
        <end position="222"/>
    </location>
</feature>
<gene>
    <name evidence="16" type="primary">oxaA</name>
    <name evidence="12" type="synonym">yidC</name>
    <name evidence="15" type="ORF">C1O36_10185</name>
    <name evidence="16" type="ORF">NCTC12218_00797</name>
</gene>
<dbReference type="EMBL" id="POVK01000038">
    <property type="protein sequence ID" value="NHA34836.1"/>
    <property type="molecule type" value="Genomic_DNA"/>
</dbReference>
<keyword evidence="5 12" id="KW-0732">Signal</keyword>
<evidence type="ECO:0000256" key="1">
    <source>
        <dbReference type="ARBA" id="ARBA00004651"/>
    </source>
</evidence>
<comment type="subcellular location">
    <subcellularLocation>
        <location evidence="1 12">Cell membrane</location>
        <topology evidence="1 12">Multi-pass membrane protein</topology>
    </subcellularLocation>
</comment>
<dbReference type="EMBL" id="LR962863">
    <property type="protein sequence ID" value="CAD7359196.1"/>
    <property type="molecule type" value="Genomic_DNA"/>
</dbReference>
<evidence type="ECO:0000313" key="14">
    <source>
        <dbReference type="EMBL" id="CAD7359196.1"/>
    </source>
</evidence>
<dbReference type="InterPro" id="IPR001708">
    <property type="entry name" value="YidC/ALB3/OXA1/COX18"/>
</dbReference>
<evidence type="ECO:0000256" key="4">
    <source>
        <dbReference type="ARBA" id="ARBA00022692"/>
    </source>
</evidence>
<dbReference type="GO" id="GO:0015031">
    <property type="term" value="P:protein transport"/>
    <property type="evidence" value="ECO:0007669"/>
    <property type="project" value="UniProtKB-KW"/>
</dbReference>
<evidence type="ECO:0000256" key="10">
    <source>
        <dbReference type="ARBA" id="ARBA00023186"/>
    </source>
</evidence>
<evidence type="ECO:0000313" key="18">
    <source>
        <dbReference type="Proteomes" id="UP000572988"/>
    </source>
</evidence>
<proteinExistence type="inferred from homology"/>
<dbReference type="InterPro" id="IPR047196">
    <property type="entry name" value="YidC_ALB_C"/>
</dbReference>
<evidence type="ECO:0000256" key="5">
    <source>
        <dbReference type="ARBA" id="ARBA00022729"/>
    </source>
</evidence>
<name>A0A7Z7QP04_STASC</name>
<keyword evidence="10 12" id="KW-0143">Chaperone</keyword>
<dbReference type="Proteomes" id="UP000572988">
    <property type="component" value="Unassembled WGS sequence"/>
</dbReference>
<dbReference type="EMBL" id="UHEF01000001">
    <property type="protein sequence ID" value="SUM87844.1"/>
    <property type="molecule type" value="Genomic_DNA"/>
</dbReference>
<dbReference type="NCBIfam" id="TIGR03592">
    <property type="entry name" value="yidC_oxa1_cterm"/>
    <property type="match status" value="1"/>
</dbReference>
<reference evidence="14 17" key="3">
    <citation type="submission" date="2020-11" db="EMBL/GenBank/DDBJ databases">
        <authorList>
            <consortium name="Pathogen Informatics"/>
        </authorList>
    </citation>
    <scope>NUCLEOTIDE SEQUENCE [LARGE SCALE GENOMIC DNA]</scope>
    <source>
        <strain evidence="14 17">NCTC12218</strain>
    </source>
</reference>
<evidence type="ECO:0000256" key="11">
    <source>
        <dbReference type="ARBA" id="ARBA00023288"/>
    </source>
</evidence>
<protein>
    <recommendedName>
        <fullName evidence="12">Membrane protein insertase YidC</fullName>
    </recommendedName>
    <alternativeName>
        <fullName evidence="12">Foldase YidC</fullName>
    </alternativeName>
    <alternativeName>
        <fullName evidence="12">Membrane integrase YidC</fullName>
    </alternativeName>
    <alternativeName>
        <fullName evidence="12">Membrane protein YidC</fullName>
    </alternativeName>
</protein>
<dbReference type="HAMAP" id="MF_01811">
    <property type="entry name" value="YidC_type2"/>
    <property type="match status" value="1"/>
</dbReference>
<dbReference type="CDD" id="cd20070">
    <property type="entry name" value="5TM_YidC_Alb3"/>
    <property type="match status" value="1"/>
</dbReference>
<keyword evidence="9" id="KW-0564">Palmitate</keyword>
<evidence type="ECO:0000313" key="16">
    <source>
        <dbReference type="EMBL" id="SUM87844.1"/>
    </source>
</evidence>
<evidence type="ECO:0000313" key="15">
    <source>
        <dbReference type="EMBL" id="NHA34836.1"/>
    </source>
</evidence>
<evidence type="ECO:0000259" key="13">
    <source>
        <dbReference type="Pfam" id="PF02096"/>
    </source>
</evidence>
<dbReference type="GO" id="GO:0032977">
    <property type="term" value="F:membrane insertase activity"/>
    <property type="evidence" value="ECO:0007669"/>
    <property type="project" value="InterPro"/>
</dbReference>
<keyword evidence="6 12" id="KW-0653">Protein transport</keyword>
<evidence type="ECO:0000256" key="7">
    <source>
        <dbReference type="ARBA" id="ARBA00022989"/>
    </source>
</evidence>
<evidence type="ECO:0000256" key="3">
    <source>
        <dbReference type="ARBA" id="ARBA00022475"/>
    </source>
</evidence>
<keyword evidence="4 12" id="KW-0812">Transmembrane</keyword>
<evidence type="ECO:0000256" key="9">
    <source>
        <dbReference type="ARBA" id="ARBA00023139"/>
    </source>
</evidence>
<dbReference type="PANTHER" id="PTHR12428">
    <property type="entry name" value="OXA1"/>
    <property type="match status" value="1"/>
</dbReference>
<keyword evidence="8 12" id="KW-0472">Membrane</keyword>
<dbReference type="AlphaFoldDB" id="A0A7Z7QP04"/>